<name>A0A7S3AWJ9_9EUKA</name>
<keyword evidence="3" id="KW-0809">Transit peptide</keyword>
<dbReference type="PANTHER" id="PTHR12810">
    <property type="entry name" value="MITOCHONDRIAL 28S RIBOSOMAL PROTEIN S29"/>
    <property type="match status" value="1"/>
</dbReference>
<dbReference type="Pfam" id="PF10236">
    <property type="entry name" value="DAP3"/>
    <property type="match status" value="2"/>
</dbReference>
<evidence type="ECO:0000256" key="1">
    <source>
        <dbReference type="ARBA" id="ARBA00004173"/>
    </source>
</evidence>
<dbReference type="AlphaFoldDB" id="A0A7S3AWJ9"/>
<gene>
    <name evidence="8" type="ORF">HERI1096_LOCUS18402</name>
</gene>
<dbReference type="InterPro" id="IPR019368">
    <property type="entry name" value="Ribosomal_mS29"/>
</dbReference>
<comment type="subcellular location">
    <subcellularLocation>
        <location evidence="1">Mitochondrion</location>
    </subcellularLocation>
</comment>
<evidence type="ECO:0000313" key="8">
    <source>
        <dbReference type="EMBL" id="CAE0117703.1"/>
    </source>
</evidence>
<dbReference type="EMBL" id="HBHX01033100">
    <property type="protein sequence ID" value="CAE0117703.1"/>
    <property type="molecule type" value="Transcribed_RNA"/>
</dbReference>
<comment type="similarity">
    <text evidence="2">Belongs to the mitochondrion-specific ribosomal protein mS29 family.</text>
</comment>
<protein>
    <recommendedName>
        <fullName evidence="7">Small ribosomal subunit protein mS29</fullName>
    </recommendedName>
</protein>
<evidence type="ECO:0000256" key="5">
    <source>
        <dbReference type="ARBA" id="ARBA00023128"/>
    </source>
</evidence>
<evidence type="ECO:0000256" key="6">
    <source>
        <dbReference type="ARBA" id="ARBA00023274"/>
    </source>
</evidence>
<keyword evidence="6" id="KW-0687">Ribonucleoprotein</keyword>
<dbReference type="PANTHER" id="PTHR12810:SF0">
    <property type="entry name" value="SMALL RIBOSOMAL SUBUNIT PROTEIN MS29"/>
    <property type="match status" value="1"/>
</dbReference>
<keyword evidence="5" id="KW-0496">Mitochondrion</keyword>
<dbReference type="GO" id="GO:0003735">
    <property type="term" value="F:structural constituent of ribosome"/>
    <property type="evidence" value="ECO:0007669"/>
    <property type="project" value="TreeGrafter"/>
</dbReference>
<evidence type="ECO:0000256" key="3">
    <source>
        <dbReference type="ARBA" id="ARBA00022946"/>
    </source>
</evidence>
<accession>A0A7S3AWJ9</accession>
<reference evidence="8" key="1">
    <citation type="submission" date="2021-01" db="EMBL/GenBank/DDBJ databases">
        <authorList>
            <person name="Corre E."/>
            <person name="Pelletier E."/>
            <person name="Niang G."/>
            <person name="Scheremetjew M."/>
            <person name="Finn R."/>
            <person name="Kale V."/>
            <person name="Holt S."/>
            <person name="Cochrane G."/>
            <person name="Meng A."/>
            <person name="Brown T."/>
            <person name="Cohen L."/>
        </authorList>
    </citation>
    <scope>NUCLEOTIDE SEQUENCE</scope>
    <source>
        <strain evidence="8">CCMP281</strain>
    </source>
</reference>
<proteinExistence type="inferred from homology"/>
<evidence type="ECO:0000256" key="2">
    <source>
        <dbReference type="ARBA" id="ARBA00009863"/>
    </source>
</evidence>
<keyword evidence="4" id="KW-0689">Ribosomal protein</keyword>
<evidence type="ECO:0000256" key="7">
    <source>
        <dbReference type="ARBA" id="ARBA00035140"/>
    </source>
</evidence>
<evidence type="ECO:0000256" key="4">
    <source>
        <dbReference type="ARBA" id="ARBA00022980"/>
    </source>
</evidence>
<dbReference type="GO" id="GO:0005763">
    <property type="term" value="C:mitochondrial small ribosomal subunit"/>
    <property type="evidence" value="ECO:0007669"/>
    <property type="project" value="TreeGrafter"/>
</dbReference>
<sequence length="433" mass="48863">MKSGLAKPQSNVMLAEKKLSWKSFVPKGRKLRVEASGLFCASNDPLQHTADDVGRYFQFDDSTRVFEEIFYHHGFCGERVQQQAEKLRTTAMMVRQPALELRDELLMLEREQRLSEMSALIVNGRAGVGKSSVLNYALACCHQAGWLVVCMPYAADWTLGLGGRSMLWGNEAYRLSDTSYLNRLPPQLEGRDLYENPDASVNFLISHGLAQQDKFAQIKIKDPERIAYYGELMGCSEPTLADLLRSVVQDEHNSFEEFPVPVRPAYDFIMELRTATELPVLLAIDGWNRFHQMTSAKEWNKSIPLHAQQMMVPNILGDLHAFGSGMENGLLLCAVTNSSASPPGISKGLRKRWPQPYHFHRPQTLPEEMQRMLRNVDPYSSLEVQRALEFYAFAGHLQNPGLEAQLETGELRTKVSLMTGGVGSDIFKLCEQM</sequence>
<organism evidence="8">
    <name type="scientific">Haptolina ericina</name>
    <dbReference type="NCBI Taxonomy" id="156174"/>
    <lineage>
        <taxon>Eukaryota</taxon>
        <taxon>Haptista</taxon>
        <taxon>Haptophyta</taxon>
        <taxon>Prymnesiophyceae</taxon>
        <taxon>Prymnesiales</taxon>
        <taxon>Prymnesiaceae</taxon>
        <taxon>Haptolina</taxon>
    </lineage>
</organism>